<accession>A0A382TZR0</accession>
<evidence type="ECO:0000313" key="1">
    <source>
        <dbReference type="EMBL" id="SVD27483.1"/>
    </source>
</evidence>
<protein>
    <submittedName>
        <fullName evidence="1">Uncharacterized protein</fullName>
    </submittedName>
</protein>
<organism evidence="1">
    <name type="scientific">marine metagenome</name>
    <dbReference type="NCBI Taxonomy" id="408172"/>
    <lineage>
        <taxon>unclassified sequences</taxon>
        <taxon>metagenomes</taxon>
        <taxon>ecological metagenomes</taxon>
    </lineage>
</organism>
<sequence length="106" mass="12165">MKIIFLVFLVFISMVLFYLDDNILSYSEEEEIVIRDKMFKIDEYVSGLRLPVMIDFIGDHVLVIEKDGYVRIIKNGVLVSEPVLQLEVSNTVEEGLIGILVKNNDV</sequence>
<dbReference type="InterPro" id="IPR011042">
    <property type="entry name" value="6-blade_b-propeller_TolB-like"/>
</dbReference>
<proteinExistence type="predicted"/>
<dbReference type="EMBL" id="UINC01140371">
    <property type="protein sequence ID" value="SVD27483.1"/>
    <property type="molecule type" value="Genomic_DNA"/>
</dbReference>
<dbReference type="AlphaFoldDB" id="A0A382TZR0"/>
<feature type="non-terminal residue" evidence="1">
    <location>
        <position position="106"/>
    </location>
</feature>
<name>A0A382TZR0_9ZZZZ</name>
<gene>
    <name evidence="1" type="ORF">METZ01_LOCUS380337</name>
</gene>
<reference evidence="1" key="1">
    <citation type="submission" date="2018-05" db="EMBL/GenBank/DDBJ databases">
        <authorList>
            <person name="Lanie J.A."/>
            <person name="Ng W.-L."/>
            <person name="Kazmierczak K.M."/>
            <person name="Andrzejewski T.M."/>
            <person name="Davidsen T.M."/>
            <person name="Wayne K.J."/>
            <person name="Tettelin H."/>
            <person name="Glass J.I."/>
            <person name="Rusch D."/>
            <person name="Podicherti R."/>
            <person name="Tsui H.-C.T."/>
            <person name="Winkler M.E."/>
        </authorList>
    </citation>
    <scope>NUCLEOTIDE SEQUENCE</scope>
</reference>
<dbReference type="Gene3D" id="2.120.10.30">
    <property type="entry name" value="TolB, C-terminal domain"/>
    <property type="match status" value="1"/>
</dbReference>